<evidence type="ECO:0000259" key="4">
    <source>
        <dbReference type="Pfam" id="PF16656"/>
    </source>
</evidence>
<dbReference type="Proteomes" id="UP001500571">
    <property type="component" value="Unassembled WGS sequence"/>
</dbReference>
<evidence type="ECO:0000256" key="1">
    <source>
        <dbReference type="ARBA" id="ARBA00022729"/>
    </source>
</evidence>
<dbReference type="Gene3D" id="2.60.40.2700">
    <property type="match status" value="1"/>
</dbReference>
<reference evidence="5 6" key="1">
    <citation type="journal article" date="2019" name="Int. J. Syst. Evol. Microbiol.">
        <title>The Global Catalogue of Microorganisms (GCM) 10K type strain sequencing project: providing services to taxonomists for standard genome sequencing and annotation.</title>
        <authorList>
            <consortium name="The Broad Institute Genomics Platform"/>
            <consortium name="The Broad Institute Genome Sequencing Center for Infectious Disease"/>
            <person name="Wu L."/>
            <person name="Ma J."/>
        </authorList>
    </citation>
    <scope>NUCLEOTIDE SEQUENCE [LARGE SCALE GENOMIC DNA]</scope>
    <source>
        <strain evidence="5 6">JCM 15309</strain>
    </source>
</reference>
<dbReference type="InterPro" id="IPR029052">
    <property type="entry name" value="Metallo-depent_PP-like"/>
</dbReference>
<dbReference type="RefSeq" id="WP_344044988.1">
    <property type="nucleotide sequence ID" value="NZ_BAAAPB010000002.1"/>
</dbReference>
<evidence type="ECO:0000313" key="6">
    <source>
        <dbReference type="Proteomes" id="UP001500571"/>
    </source>
</evidence>
<dbReference type="InterPro" id="IPR004843">
    <property type="entry name" value="Calcineurin-like_PHP"/>
</dbReference>
<dbReference type="Pfam" id="PF16656">
    <property type="entry name" value="Pur_ac_phosph_N"/>
    <property type="match status" value="1"/>
</dbReference>
<feature type="domain" description="Calcineurin-like phosphoesterase" evidence="3">
    <location>
        <begin position="149"/>
        <end position="361"/>
    </location>
</feature>
<protein>
    <recommendedName>
        <fullName evidence="7">Metallophosphoesterase family protein</fullName>
    </recommendedName>
</protein>
<dbReference type="Gene3D" id="2.60.40.380">
    <property type="entry name" value="Purple acid phosphatase-like, N-terminal"/>
    <property type="match status" value="1"/>
</dbReference>
<feature type="signal peptide" evidence="2">
    <location>
        <begin position="1"/>
        <end position="23"/>
    </location>
</feature>
<dbReference type="PANTHER" id="PTHR45867">
    <property type="entry name" value="PURPLE ACID PHOSPHATASE"/>
    <property type="match status" value="1"/>
</dbReference>
<comment type="caution">
    <text evidence="5">The sequence shown here is derived from an EMBL/GenBank/DDBJ whole genome shotgun (WGS) entry which is preliminary data.</text>
</comment>
<evidence type="ECO:0000259" key="3">
    <source>
        <dbReference type="Pfam" id="PF00149"/>
    </source>
</evidence>
<keyword evidence="1 2" id="KW-0732">Signal</keyword>
<dbReference type="PANTHER" id="PTHR45867:SF3">
    <property type="entry name" value="ACID PHOSPHATASE TYPE 7"/>
    <property type="match status" value="1"/>
</dbReference>
<dbReference type="Pfam" id="PF00149">
    <property type="entry name" value="Metallophos"/>
    <property type="match status" value="1"/>
</dbReference>
<dbReference type="SUPFAM" id="SSF56300">
    <property type="entry name" value="Metallo-dependent phosphatases"/>
    <property type="match status" value="1"/>
</dbReference>
<dbReference type="Gene3D" id="3.60.21.10">
    <property type="match status" value="1"/>
</dbReference>
<dbReference type="EMBL" id="BAAAPB010000002">
    <property type="protein sequence ID" value="GAA1962729.1"/>
    <property type="molecule type" value="Genomic_DNA"/>
</dbReference>
<dbReference type="SUPFAM" id="SSF49363">
    <property type="entry name" value="Purple acid phosphatase, N-terminal domain"/>
    <property type="match status" value="1"/>
</dbReference>
<accession>A0ABN2R312</accession>
<organism evidence="5 6">
    <name type="scientific">Nocardioides panacihumi</name>
    <dbReference type="NCBI Taxonomy" id="400774"/>
    <lineage>
        <taxon>Bacteria</taxon>
        <taxon>Bacillati</taxon>
        <taxon>Actinomycetota</taxon>
        <taxon>Actinomycetes</taxon>
        <taxon>Propionibacteriales</taxon>
        <taxon>Nocardioidaceae</taxon>
        <taxon>Nocardioides</taxon>
    </lineage>
</organism>
<dbReference type="InterPro" id="IPR015914">
    <property type="entry name" value="PAPs_N"/>
</dbReference>
<gene>
    <name evidence="5" type="ORF">GCM10009798_23110</name>
</gene>
<keyword evidence="6" id="KW-1185">Reference proteome</keyword>
<evidence type="ECO:0008006" key="7">
    <source>
        <dbReference type="Google" id="ProtNLM"/>
    </source>
</evidence>
<name>A0ABN2R312_9ACTN</name>
<feature type="chain" id="PRO_5047238026" description="Metallophosphoesterase family protein" evidence="2">
    <location>
        <begin position="24"/>
        <end position="625"/>
    </location>
</feature>
<evidence type="ECO:0000256" key="2">
    <source>
        <dbReference type="SAM" id="SignalP"/>
    </source>
</evidence>
<proteinExistence type="predicted"/>
<feature type="domain" description="Purple acid phosphatase N-terminal" evidence="4">
    <location>
        <begin position="43"/>
        <end position="139"/>
    </location>
</feature>
<evidence type="ECO:0000313" key="5">
    <source>
        <dbReference type="EMBL" id="GAA1962729.1"/>
    </source>
</evidence>
<sequence>MKLLNTRRRAAAGIATVSLAAAALTGTVIVTSADGASPATFSGVVLGVGSDETSRTLAWYSSTNPASETVEVSKTADFATRTPFAATLAPNVTTDAATSTALTSANGKATLTGLEADTKYYYRIVSADGGKSAYYSFKTGTFGDGDYQFLFFGDPQIGSSGDPVLDGDGWQYTLDQTKIHSPRAELYVSGGDQVNTANNETEWSQFLRPSELRSVPWAATIGNHDVSGYAYEQHFALPSTIDRSDPLYTNAAKKGPAADAVSGGDYYFTYKGVLFIDLNSNAYSAANNSDPAHVAFVQSTITAQKAADPDIKHVVLVYHHSIYSPADHANDADNVQRRVDFTKAFSDLGVGLVLQGHDHSYSRSYAIKGSTAAPSGAKANPAEQPGQTTVVEGPGGVIYVTANSASGSKYYDLTNPGFSAGGAAIDPQGYTKDPLDPNAGDTATGPHARHWANSVENQEHVPTYVEVTVTDKGLTVKNIRSGDGDSPNAAVQRGNVTGIGPNLAGTPAPIGSLVDQVRIYRSQADVPVVKPPAKPPVHLVGAAPRIGGKARVGRRLFAEAGHWTPGTRLSYQWLANGRPIAGATGTSLKLTGKLEGKKVSVRVTGTLQGATPSSLVRTSGVRKVK</sequence>
<dbReference type="InterPro" id="IPR008963">
    <property type="entry name" value="Purple_acid_Pase-like_N"/>
</dbReference>